<accession>A0ABQ5T276</accession>
<comment type="caution">
    <text evidence="1">The sequence shown here is derived from an EMBL/GenBank/DDBJ whole genome shotgun (WGS) entry which is preliminary data.</text>
</comment>
<organism evidence="1 2">
    <name type="scientific">Nocardioides luteus</name>
    <dbReference type="NCBI Taxonomy" id="1844"/>
    <lineage>
        <taxon>Bacteria</taxon>
        <taxon>Bacillati</taxon>
        <taxon>Actinomycetota</taxon>
        <taxon>Actinomycetes</taxon>
        <taxon>Propionibacteriales</taxon>
        <taxon>Nocardioidaceae</taxon>
        <taxon>Nocardioides</taxon>
    </lineage>
</organism>
<evidence type="ECO:0000313" key="2">
    <source>
        <dbReference type="Proteomes" id="UP001142292"/>
    </source>
</evidence>
<protein>
    <recommendedName>
        <fullName evidence="3">Serpin domain-containing protein</fullName>
    </recommendedName>
</protein>
<dbReference type="SUPFAM" id="SSF56574">
    <property type="entry name" value="Serpins"/>
    <property type="match status" value="1"/>
</dbReference>
<reference evidence="1" key="2">
    <citation type="submission" date="2023-01" db="EMBL/GenBank/DDBJ databases">
        <authorList>
            <person name="Sun Q."/>
            <person name="Evtushenko L."/>
        </authorList>
    </citation>
    <scope>NUCLEOTIDE SEQUENCE</scope>
    <source>
        <strain evidence="1">VKM Ac-1246</strain>
    </source>
</reference>
<dbReference type="InterPro" id="IPR036186">
    <property type="entry name" value="Serpin_sf"/>
</dbReference>
<keyword evidence="2" id="KW-1185">Reference proteome</keyword>
<dbReference type="InterPro" id="IPR042178">
    <property type="entry name" value="Serpin_sf_1"/>
</dbReference>
<gene>
    <name evidence="1" type="ORF">GCM10017579_42720</name>
</gene>
<evidence type="ECO:0000313" key="1">
    <source>
        <dbReference type="EMBL" id="GLJ70236.1"/>
    </source>
</evidence>
<name>A0ABQ5T276_9ACTN</name>
<dbReference type="Proteomes" id="UP001142292">
    <property type="component" value="Unassembled WGS sequence"/>
</dbReference>
<dbReference type="EMBL" id="BSEL01000010">
    <property type="protein sequence ID" value="GLJ70236.1"/>
    <property type="molecule type" value="Genomic_DNA"/>
</dbReference>
<evidence type="ECO:0008006" key="3">
    <source>
        <dbReference type="Google" id="ProtNLM"/>
    </source>
</evidence>
<proteinExistence type="predicted"/>
<dbReference type="Gene3D" id="3.30.497.10">
    <property type="entry name" value="Antithrombin, subunit I, domain 2"/>
    <property type="match status" value="1"/>
</dbReference>
<sequence length="379" mass="40098">MISVTLVAPDRNVFVMETSGTQTPLSLAAARAIRTYAATTRSVIGSAEASVISYAGLWLLLASLATASETETEDVLGLKRADARAAALALLDEPHPTIAAAVAGWLRPGVQLNKSLPVVLDRLPDQAGLDAWAADNTRGLIEQFPMEIDEDTLLVLASALVVSPRWSEPLEQDEDGLLLLESGFQAVVDTEAAGPVAVACPPSEDGISVYSVIAAEDVTAADVWRACDEVVARIDAGEVRDQTFAADDEDGHAWQVREVTAYGNPSDRWRSHLPEWRAEDLHDLAAAPGVAEIARGVMAAISGDTEAACVQKAVAAYDREGFEAAAVTGMMIRAAGAAPREATVRQIDLRFDRPHAVVAVARGGAWEGIPLFSSWVTPA</sequence>
<reference evidence="1" key="1">
    <citation type="journal article" date="2014" name="Int. J. Syst. Evol. Microbiol.">
        <title>Complete genome of a new Firmicutes species belonging to the dominant human colonic microbiota ('Ruminococcus bicirculans') reveals two chromosomes and a selective capacity to utilize plant glucans.</title>
        <authorList>
            <consortium name="NISC Comparative Sequencing Program"/>
            <person name="Wegmann U."/>
            <person name="Louis P."/>
            <person name="Goesmann A."/>
            <person name="Henrissat B."/>
            <person name="Duncan S.H."/>
            <person name="Flint H.J."/>
        </authorList>
    </citation>
    <scope>NUCLEOTIDE SEQUENCE</scope>
    <source>
        <strain evidence="1">VKM Ac-1246</strain>
    </source>
</reference>